<dbReference type="AlphaFoldDB" id="A0A1R0H746"/>
<proteinExistence type="predicted"/>
<sequence length="405" mass="46807">MDHKERSNRPVATSGTSIPRYFPGKAPAPGANDFYSDSNSEDSENEADIQKNEARKAEVVERKIKGEDTLTGIYSVKNIQNTFENSEAISELARRRLAARRQTQSDSESEEEKESGASSEDEEAQARKLLRERLVSRQQNFSESEDEDIESEDSESGEETSSSSEYESEDSITKIQKPVFISKQQRKSKIQKITNVNNTEIVGEEEFFEEQEKRRQETLRIAALQARDSQQVEIPEAVEGLEVVDDTDGLDEEEEYQLWKERETCRIEREAANRAKRELEEEYIEKRRRMTDREIQEEDKKLVNEKEARKNERTILNKGTGNHHMGAFFNDILEAKSVTQKYSTSLASQTLGHNDETQKVEIPEILKAVRERNFGRSSQTKWKGLSKEDTSKQSLWQDTNKRRKY</sequence>
<dbReference type="PANTHER" id="PTHR15327">
    <property type="entry name" value="MICROFIBRIL-ASSOCIATED PROTEIN"/>
    <property type="match status" value="1"/>
</dbReference>
<feature type="region of interest" description="Disordered" evidence="2">
    <location>
        <begin position="373"/>
        <end position="405"/>
    </location>
</feature>
<evidence type="ECO:0000256" key="2">
    <source>
        <dbReference type="SAM" id="MobiDB-lite"/>
    </source>
</evidence>
<feature type="domain" description="Micro-fibrillar-associated protein 1 C-terminal" evidence="3">
    <location>
        <begin position="167"/>
        <end position="390"/>
    </location>
</feature>
<dbReference type="OrthoDB" id="1111734at2759"/>
<keyword evidence="5" id="KW-1185">Reference proteome</keyword>
<feature type="compositionally biased region" description="Acidic residues" evidence="2">
    <location>
        <begin position="107"/>
        <end position="123"/>
    </location>
</feature>
<feature type="compositionally biased region" description="Basic and acidic residues" evidence="2">
    <location>
        <begin position="48"/>
        <end position="58"/>
    </location>
</feature>
<feature type="region of interest" description="Disordered" evidence="2">
    <location>
        <begin position="92"/>
        <end position="178"/>
    </location>
</feature>
<dbReference type="InterPro" id="IPR009730">
    <property type="entry name" value="MFAP1_C"/>
</dbReference>
<evidence type="ECO:0000313" key="4">
    <source>
        <dbReference type="EMBL" id="OLY85010.1"/>
    </source>
</evidence>
<keyword evidence="1" id="KW-0175">Coiled coil</keyword>
<dbReference type="Pfam" id="PF06991">
    <property type="entry name" value="MFAP1"/>
    <property type="match status" value="1"/>
</dbReference>
<organism evidence="4 5">
    <name type="scientific">Smittium mucronatum</name>
    <dbReference type="NCBI Taxonomy" id="133383"/>
    <lineage>
        <taxon>Eukaryota</taxon>
        <taxon>Fungi</taxon>
        <taxon>Fungi incertae sedis</taxon>
        <taxon>Zoopagomycota</taxon>
        <taxon>Kickxellomycotina</taxon>
        <taxon>Harpellomycetes</taxon>
        <taxon>Harpellales</taxon>
        <taxon>Legeriomycetaceae</taxon>
        <taxon>Smittium</taxon>
    </lineage>
</organism>
<accession>A0A1R0H746</accession>
<evidence type="ECO:0000259" key="3">
    <source>
        <dbReference type="Pfam" id="PF06991"/>
    </source>
</evidence>
<dbReference type="InterPro" id="IPR033194">
    <property type="entry name" value="MFAP1"/>
</dbReference>
<feature type="compositionally biased region" description="Basic and acidic residues" evidence="2">
    <location>
        <begin position="124"/>
        <end position="135"/>
    </location>
</feature>
<gene>
    <name evidence="4" type="ORF">AYI68_g807</name>
</gene>
<name>A0A1R0H746_9FUNG</name>
<dbReference type="STRING" id="133383.A0A1R0H746"/>
<dbReference type="EMBL" id="LSSL01000272">
    <property type="protein sequence ID" value="OLY85010.1"/>
    <property type="molecule type" value="Genomic_DNA"/>
</dbReference>
<protein>
    <recommendedName>
        <fullName evidence="3">Micro-fibrillar-associated protein 1 C-terminal domain-containing protein</fullName>
    </recommendedName>
</protein>
<reference evidence="4 5" key="1">
    <citation type="journal article" date="2016" name="Mol. Biol. Evol.">
        <title>Genome-Wide Survey of Gut Fungi (Harpellales) Reveals the First Horizontally Transferred Ubiquitin Gene from a Mosquito Host.</title>
        <authorList>
            <person name="Wang Y."/>
            <person name="White M.M."/>
            <person name="Kvist S."/>
            <person name="Moncalvo J.M."/>
        </authorList>
    </citation>
    <scope>NUCLEOTIDE SEQUENCE [LARGE SCALE GENOMIC DNA]</scope>
    <source>
        <strain evidence="4 5">ALG-7-W6</strain>
    </source>
</reference>
<evidence type="ECO:0000256" key="1">
    <source>
        <dbReference type="SAM" id="Coils"/>
    </source>
</evidence>
<comment type="caution">
    <text evidence="4">The sequence shown here is derived from an EMBL/GenBank/DDBJ whole genome shotgun (WGS) entry which is preliminary data.</text>
</comment>
<evidence type="ECO:0000313" key="5">
    <source>
        <dbReference type="Proteomes" id="UP000187455"/>
    </source>
</evidence>
<feature type="compositionally biased region" description="Acidic residues" evidence="2">
    <location>
        <begin position="143"/>
        <end position="158"/>
    </location>
</feature>
<feature type="region of interest" description="Disordered" evidence="2">
    <location>
        <begin position="1"/>
        <end position="58"/>
    </location>
</feature>
<feature type="coiled-coil region" evidence="1">
    <location>
        <begin position="262"/>
        <end position="296"/>
    </location>
</feature>
<dbReference type="Proteomes" id="UP000187455">
    <property type="component" value="Unassembled WGS sequence"/>
</dbReference>